<dbReference type="PANTHER" id="PTHR14155">
    <property type="entry name" value="RING FINGER DOMAIN-CONTAINING"/>
    <property type="match status" value="1"/>
</dbReference>
<dbReference type="PROSITE" id="PS50089">
    <property type="entry name" value="ZF_RING_2"/>
    <property type="match status" value="1"/>
</dbReference>
<dbReference type="GO" id="GO:0008270">
    <property type="term" value="F:zinc ion binding"/>
    <property type="evidence" value="ECO:0007669"/>
    <property type="project" value="UniProtKB-KW"/>
</dbReference>
<evidence type="ECO:0000313" key="9">
    <source>
        <dbReference type="Proteomes" id="UP000275078"/>
    </source>
</evidence>
<keyword evidence="6" id="KW-0472">Membrane</keyword>
<feature type="domain" description="RING-type" evidence="7">
    <location>
        <begin position="447"/>
        <end position="489"/>
    </location>
</feature>
<feature type="region of interest" description="Disordered" evidence="5">
    <location>
        <begin position="1"/>
        <end position="77"/>
    </location>
</feature>
<dbReference type="CDD" id="cd16454">
    <property type="entry name" value="RING-H2_PA-TM-RING"/>
    <property type="match status" value="1"/>
</dbReference>
<evidence type="ECO:0000259" key="7">
    <source>
        <dbReference type="PROSITE" id="PS50089"/>
    </source>
</evidence>
<evidence type="ECO:0000256" key="6">
    <source>
        <dbReference type="SAM" id="Phobius"/>
    </source>
</evidence>
<feature type="compositionally biased region" description="Low complexity" evidence="5">
    <location>
        <begin position="57"/>
        <end position="71"/>
    </location>
</feature>
<keyword evidence="6" id="KW-1133">Transmembrane helix</keyword>
<organism evidence="8 9">
    <name type="scientific">Ascobolus immersus RN42</name>
    <dbReference type="NCBI Taxonomy" id="1160509"/>
    <lineage>
        <taxon>Eukaryota</taxon>
        <taxon>Fungi</taxon>
        <taxon>Dikarya</taxon>
        <taxon>Ascomycota</taxon>
        <taxon>Pezizomycotina</taxon>
        <taxon>Pezizomycetes</taxon>
        <taxon>Pezizales</taxon>
        <taxon>Ascobolaceae</taxon>
        <taxon>Ascobolus</taxon>
    </lineage>
</organism>
<dbReference type="InterPro" id="IPR001841">
    <property type="entry name" value="Znf_RING"/>
</dbReference>
<keyword evidence="6" id="KW-0812">Transmembrane</keyword>
<keyword evidence="3" id="KW-0862">Zinc</keyword>
<accession>A0A3N4I9K1</accession>
<gene>
    <name evidence="8" type="ORF">BJ508DRAFT_325682</name>
</gene>
<dbReference type="OrthoDB" id="8062037at2759"/>
<dbReference type="Proteomes" id="UP000275078">
    <property type="component" value="Unassembled WGS sequence"/>
</dbReference>
<dbReference type="Gene3D" id="3.30.40.10">
    <property type="entry name" value="Zinc/RING finger domain, C3HC4 (zinc finger)"/>
    <property type="match status" value="1"/>
</dbReference>
<feature type="compositionally biased region" description="Polar residues" evidence="5">
    <location>
        <begin position="369"/>
        <end position="383"/>
    </location>
</feature>
<dbReference type="InterPro" id="IPR013083">
    <property type="entry name" value="Znf_RING/FYVE/PHD"/>
</dbReference>
<evidence type="ECO:0000256" key="3">
    <source>
        <dbReference type="ARBA" id="ARBA00022833"/>
    </source>
</evidence>
<sequence length="557" mass="60632">MVAQHGLSTVKVSEDQARESPESRKVWEEGMKNQSDGDDNAATHPSTSNASQTFQHSPSSSTSTTTRTTPPLQKRHRRRIHPLVRWIRLLLFAASIGRIAATNIEVRELSDTEYVNQTSGLALAASGDQGFFVPVIPLTKDVGFGMDEEFLKTVDLAGKLDLYTSDKRGVSLKDSSSLAYLACEGPSSFNSTALFNTVLQLEFAAVILYTTTPNHYCIITGPPSPIPVFTSISPSSASSAFKHLDTTFFIPSATIRYHSEYKESAASTTGQSNTAAVALFVLYAFTGVLGSAFIAVLAIGTWRAHRHPDRYGPRATAMHGRPRQSRAKGLARAVLDTIPIVHFNIAGNVESSHYPVLDRKPGDIEMARPTSQRALTDLSAPSSRAETMNSEHSVLANHQRPLTIHEADAITETPSPLHTPPPAEQDDASPLGPTGRKPSVVVMQKECSICQELFEKGQQLRVLPCRHGFHQGCIDPWLLNSSGSCPLCRIDLRPEDARQSFQMPPPPAPGEIPPHNRGRSAVPELGISRLVAHIKRQRQARRGEGEPSVPEEAAGRD</sequence>
<dbReference type="SUPFAM" id="SSF57850">
    <property type="entry name" value="RING/U-box"/>
    <property type="match status" value="1"/>
</dbReference>
<keyword evidence="9" id="KW-1185">Reference proteome</keyword>
<keyword evidence="2 4" id="KW-0863">Zinc-finger</keyword>
<dbReference type="EMBL" id="ML119673">
    <property type="protein sequence ID" value="RPA82147.1"/>
    <property type="molecule type" value="Genomic_DNA"/>
</dbReference>
<dbReference type="SMART" id="SM00184">
    <property type="entry name" value="RING"/>
    <property type="match status" value="1"/>
</dbReference>
<feature type="region of interest" description="Disordered" evidence="5">
    <location>
        <begin position="412"/>
        <end position="437"/>
    </location>
</feature>
<feature type="region of interest" description="Disordered" evidence="5">
    <location>
        <begin position="498"/>
        <end position="521"/>
    </location>
</feature>
<evidence type="ECO:0000256" key="5">
    <source>
        <dbReference type="SAM" id="MobiDB-lite"/>
    </source>
</evidence>
<protein>
    <recommendedName>
        <fullName evidence="7">RING-type domain-containing protein</fullName>
    </recommendedName>
</protein>
<dbReference type="STRING" id="1160509.A0A3N4I9K1"/>
<proteinExistence type="predicted"/>
<feature type="compositionally biased region" description="Basic and acidic residues" evidence="5">
    <location>
        <begin position="12"/>
        <end position="31"/>
    </location>
</feature>
<feature type="compositionally biased region" description="Pro residues" evidence="5">
    <location>
        <begin position="503"/>
        <end position="512"/>
    </location>
</feature>
<feature type="region of interest" description="Disordered" evidence="5">
    <location>
        <begin position="533"/>
        <end position="557"/>
    </location>
</feature>
<reference evidence="8 9" key="1">
    <citation type="journal article" date="2018" name="Nat. Ecol. Evol.">
        <title>Pezizomycetes genomes reveal the molecular basis of ectomycorrhizal truffle lifestyle.</title>
        <authorList>
            <person name="Murat C."/>
            <person name="Payen T."/>
            <person name="Noel B."/>
            <person name="Kuo A."/>
            <person name="Morin E."/>
            <person name="Chen J."/>
            <person name="Kohler A."/>
            <person name="Krizsan K."/>
            <person name="Balestrini R."/>
            <person name="Da Silva C."/>
            <person name="Montanini B."/>
            <person name="Hainaut M."/>
            <person name="Levati E."/>
            <person name="Barry K.W."/>
            <person name="Belfiori B."/>
            <person name="Cichocki N."/>
            <person name="Clum A."/>
            <person name="Dockter R.B."/>
            <person name="Fauchery L."/>
            <person name="Guy J."/>
            <person name="Iotti M."/>
            <person name="Le Tacon F."/>
            <person name="Lindquist E.A."/>
            <person name="Lipzen A."/>
            <person name="Malagnac F."/>
            <person name="Mello A."/>
            <person name="Molinier V."/>
            <person name="Miyauchi S."/>
            <person name="Poulain J."/>
            <person name="Riccioni C."/>
            <person name="Rubini A."/>
            <person name="Sitrit Y."/>
            <person name="Splivallo R."/>
            <person name="Traeger S."/>
            <person name="Wang M."/>
            <person name="Zifcakova L."/>
            <person name="Wipf D."/>
            <person name="Zambonelli A."/>
            <person name="Paolocci F."/>
            <person name="Nowrousian M."/>
            <person name="Ottonello S."/>
            <person name="Baldrian P."/>
            <person name="Spatafora J.W."/>
            <person name="Henrissat B."/>
            <person name="Nagy L.G."/>
            <person name="Aury J.M."/>
            <person name="Wincker P."/>
            <person name="Grigoriev I.V."/>
            <person name="Bonfante P."/>
            <person name="Martin F.M."/>
        </authorList>
    </citation>
    <scope>NUCLEOTIDE SEQUENCE [LARGE SCALE GENOMIC DNA]</scope>
    <source>
        <strain evidence="8 9">RN42</strain>
    </source>
</reference>
<name>A0A3N4I9K1_ASCIM</name>
<feature type="compositionally biased region" description="Polar residues" evidence="5">
    <location>
        <begin position="43"/>
        <end position="56"/>
    </location>
</feature>
<evidence type="ECO:0000256" key="1">
    <source>
        <dbReference type="ARBA" id="ARBA00022723"/>
    </source>
</evidence>
<dbReference type="PANTHER" id="PTHR14155:SF627">
    <property type="entry name" value="OS06G0192800 PROTEIN"/>
    <property type="match status" value="1"/>
</dbReference>
<evidence type="ECO:0000256" key="4">
    <source>
        <dbReference type="PROSITE-ProRule" id="PRU00175"/>
    </source>
</evidence>
<feature type="compositionally biased region" description="Polar residues" evidence="5">
    <location>
        <begin position="1"/>
        <end position="11"/>
    </location>
</feature>
<keyword evidence="1" id="KW-0479">Metal-binding</keyword>
<dbReference type="Pfam" id="PF13639">
    <property type="entry name" value="zf-RING_2"/>
    <property type="match status" value="1"/>
</dbReference>
<feature type="transmembrane region" description="Helical" evidence="6">
    <location>
        <begin position="277"/>
        <end position="300"/>
    </location>
</feature>
<dbReference type="AlphaFoldDB" id="A0A3N4I9K1"/>
<dbReference type="InterPro" id="IPR053238">
    <property type="entry name" value="RING-H2_zinc_finger"/>
</dbReference>
<feature type="region of interest" description="Disordered" evidence="5">
    <location>
        <begin position="360"/>
        <end position="383"/>
    </location>
</feature>
<evidence type="ECO:0000256" key="2">
    <source>
        <dbReference type="ARBA" id="ARBA00022771"/>
    </source>
</evidence>
<evidence type="ECO:0000313" key="8">
    <source>
        <dbReference type="EMBL" id="RPA82147.1"/>
    </source>
</evidence>